<protein>
    <recommendedName>
        <fullName evidence="4">Lipoprotein</fullName>
    </recommendedName>
</protein>
<dbReference type="AlphaFoldDB" id="A0A8I0JYZ6"/>
<keyword evidence="1" id="KW-0732">Signal</keyword>
<feature type="signal peptide" evidence="1">
    <location>
        <begin position="1"/>
        <end position="25"/>
    </location>
</feature>
<sequence>MVGGLLGARRPVIALVLVLALSACSDDPDGLSAQGSLADLRKAGTAILESASEGEAPVEAPARDVPCGGLGGNEWNKISYSYEAAAGVVEDADASLARAIAAIEDLGIRHDGVQQWPSGPGVSFYAEGFNGGVFVHEDGALEVRAQTDCLDNPER</sequence>
<gene>
    <name evidence="2" type="ORF">IBG24_00315</name>
</gene>
<dbReference type="RefSeq" id="WP_187768266.1">
    <property type="nucleotide sequence ID" value="NZ_JACTVM010000001.1"/>
</dbReference>
<feature type="chain" id="PRO_5039687969" description="Lipoprotein" evidence="1">
    <location>
        <begin position="26"/>
        <end position="155"/>
    </location>
</feature>
<dbReference type="Proteomes" id="UP000620591">
    <property type="component" value="Unassembled WGS sequence"/>
</dbReference>
<evidence type="ECO:0000313" key="2">
    <source>
        <dbReference type="EMBL" id="MBC9224751.1"/>
    </source>
</evidence>
<accession>A0A8I0JYZ6</accession>
<evidence type="ECO:0000256" key="1">
    <source>
        <dbReference type="SAM" id="SignalP"/>
    </source>
</evidence>
<comment type="caution">
    <text evidence="2">The sequence shown here is derived from an EMBL/GenBank/DDBJ whole genome shotgun (WGS) entry which is preliminary data.</text>
</comment>
<proteinExistence type="predicted"/>
<evidence type="ECO:0008006" key="4">
    <source>
        <dbReference type="Google" id="ProtNLM"/>
    </source>
</evidence>
<dbReference type="EMBL" id="JACTVM010000001">
    <property type="protein sequence ID" value="MBC9224751.1"/>
    <property type="molecule type" value="Genomic_DNA"/>
</dbReference>
<reference evidence="2" key="1">
    <citation type="submission" date="2020-09" db="EMBL/GenBank/DDBJ databases">
        <title>Novel species in genus Aeromicrobium.</title>
        <authorList>
            <person name="Zhang G."/>
        </authorList>
    </citation>
    <scope>NUCLEOTIDE SEQUENCE</scope>
    <source>
        <strain evidence="2">Zg-636</strain>
    </source>
</reference>
<evidence type="ECO:0000313" key="3">
    <source>
        <dbReference type="Proteomes" id="UP000620591"/>
    </source>
</evidence>
<name>A0A8I0JYZ6_9ACTN</name>
<organism evidence="2 3">
    <name type="scientific">Aeromicrobium senzhongii</name>
    <dbReference type="NCBI Taxonomy" id="2663859"/>
    <lineage>
        <taxon>Bacteria</taxon>
        <taxon>Bacillati</taxon>
        <taxon>Actinomycetota</taxon>
        <taxon>Actinomycetes</taxon>
        <taxon>Propionibacteriales</taxon>
        <taxon>Nocardioidaceae</taxon>
        <taxon>Aeromicrobium</taxon>
    </lineage>
</organism>